<feature type="transmembrane region" description="Helical" evidence="7">
    <location>
        <begin position="356"/>
        <end position="377"/>
    </location>
</feature>
<keyword evidence="11" id="KW-1185">Reference proteome</keyword>
<dbReference type="Proteomes" id="UP000288943">
    <property type="component" value="Chromosome"/>
</dbReference>
<comment type="similarity">
    <text evidence="6">Belongs to the sodium:neurotransmitter symporter (SNF) (TC 2.A.22) family.</text>
</comment>
<dbReference type="InterPro" id="IPR047218">
    <property type="entry name" value="YocR/YhdH-like"/>
</dbReference>
<proteinExistence type="inferred from homology"/>
<gene>
    <name evidence="8" type="ORF">M5X16_23270</name>
    <name evidence="9" type="ORF">PC41400_00300</name>
</gene>
<feature type="transmembrane region" description="Helical" evidence="7">
    <location>
        <begin position="187"/>
        <end position="207"/>
    </location>
</feature>
<feature type="transmembrane region" description="Helical" evidence="7">
    <location>
        <begin position="55"/>
        <end position="79"/>
    </location>
</feature>
<sequence>MSKQDLNGGASGPAAGEKSGERFSSLGFIMSAIGSAIGLGNLWKFPYITGIYGGAAFVLLFIICLIIVGMPVLLAEMAIGRAGRGNASTSFLNLSGSKRWSFFGFLGVFGSFMITSFYSVIAGWTLHYALSSFTGALYKGTDYAVQFQTFTSGYSPIAWQFLILGLSGWVIARGVSGGIEKFNKVLIPALAVVLLILMARALTLPGAGAGIEFFLKPDFSKLTGESALVALGQAFFSMSVGMGVMITYGSYVKKEQSLGKATVAVTGGNLLYALIAGLIVFPTTFSFGLEPAQGPGLVFVVLPAAFSSMPLGAAFGGLFFILLAIAAFTSILSLLEVPVAFAMDRWKWSRLKATSWTTAVCFIVGVPSALSVGGVLSNFKIGGKTVFDSLDFVTSNILLPIGGLVVTLFIAYASKRAMEEAGLKGTLLRVWVFLLRIVIPPLIVLIFLYSVGIIS</sequence>
<evidence type="ECO:0000256" key="5">
    <source>
        <dbReference type="ARBA" id="ARBA00023136"/>
    </source>
</evidence>
<evidence type="ECO:0000256" key="4">
    <source>
        <dbReference type="ARBA" id="ARBA00022989"/>
    </source>
</evidence>
<feature type="transmembrane region" description="Helical" evidence="7">
    <location>
        <begin position="270"/>
        <end position="289"/>
    </location>
</feature>
<reference evidence="9 10" key="1">
    <citation type="submission" date="2018-01" db="EMBL/GenBank/DDBJ databases">
        <title>The whole genome sequencing and assembly of Paenibacillus chitinolyticus KCCM 41400 strain.</title>
        <authorList>
            <person name="Kim J.-Y."/>
            <person name="Park M.-K."/>
            <person name="Lee Y.-J."/>
            <person name="Yi H."/>
            <person name="Bahn Y.-S."/>
            <person name="Kim J.F."/>
            <person name="Lee D.-W."/>
        </authorList>
    </citation>
    <scope>NUCLEOTIDE SEQUENCE [LARGE SCALE GENOMIC DNA]</scope>
    <source>
        <strain evidence="9 10">KCCM 41400</strain>
    </source>
</reference>
<dbReference type="NCBIfam" id="NF037979">
    <property type="entry name" value="Na_transp"/>
    <property type="match status" value="1"/>
</dbReference>
<feature type="transmembrane region" description="Helical" evidence="7">
    <location>
        <begin position="397"/>
        <end position="414"/>
    </location>
</feature>
<feature type="transmembrane region" description="Helical" evidence="7">
    <location>
        <begin position="23"/>
        <end position="43"/>
    </location>
</feature>
<dbReference type="CDD" id="cd10336">
    <property type="entry name" value="SLC6sbd_Tyt1-Like"/>
    <property type="match status" value="1"/>
</dbReference>
<dbReference type="InterPro" id="IPR000175">
    <property type="entry name" value="Na/ntran_symport"/>
</dbReference>
<dbReference type="InterPro" id="IPR037272">
    <property type="entry name" value="SNS_sf"/>
</dbReference>
<evidence type="ECO:0000313" key="10">
    <source>
        <dbReference type="Proteomes" id="UP000288943"/>
    </source>
</evidence>
<comment type="subcellular location">
    <subcellularLocation>
        <location evidence="1">Membrane</location>
        <topology evidence="1">Multi-pass membrane protein</topology>
    </subcellularLocation>
</comment>
<feature type="transmembrane region" description="Helical" evidence="7">
    <location>
        <begin position="426"/>
        <end position="449"/>
    </location>
</feature>
<dbReference type="GeneID" id="95373256"/>
<feature type="transmembrane region" description="Helical" evidence="7">
    <location>
        <begin position="227"/>
        <end position="249"/>
    </location>
</feature>
<dbReference type="PROSITE" id="PS00610">
    <property type="entry name" value="NA_NEUROTRAN_SYMP_1"/>
    <property type="match status" value="1"/>
</dbReference>
<organism evidence="9 10">
    <name type="scientific">Paenibacillus chitinolyticus</name>
    <dbReference type="NCBI Taxonomy" id="79263"/>
    <lineage>
        <taxon>Bacteria</taxon>
        <taxon>Bacillati</taxon>
        <taxon>Bacillota</taxon>
        <taxon>Bacilli</taxon>
        <taxon>Bacillales</taxon>
        <taxon>Paenibacillaceae</taxon>
        <taxon>Paenibacillus</taxon>
    </lineage>
</organism>
<dbReference type="PANTHER" id="PTHR42948">
    <property type="entry name" value="TRANSPORTER"/>
    <property type="match status" value="1"/>
</dbReference>
<dbReference type="PANTHER" id="PTHR42948:SF1">
    <property type="entry name" value="TRANSPORTER"/>
    <property type="match status" value="1"/>
</dbReference>
<evidence type="ECO:0000256" key="1">
    <source>
        <dbReference type="ARBA" id="ARBA00004141"/>
    </source>
</evidence>
<dbReference type="GO" id="GO:0015293">
    <property type="term" value="F:symporter activity"/>
    <property type="evidence" value="ECO:0007669"/>
    <property type="project" value="UniProtKB-KW"/>
</dbReference>
<evidence type="ECO:0000256" key="2">
    <source>
        <dbReference type="ARBA" id="ARBA00022448"/>
    </source>
</evidence>
<evidence type="ECO:0000313" key="9">
    <source>
        <dbReference type="EMBL" id="QAV16220.1"/>
    </source>
</evidence>
<dbReference type="SUPFAM" id="SSF161070">
    <property type="entry name" value="SNF-like"/>
    <property type="match status" value="1"/>
</dbReference>
<name>A0A410WPG8_9BACL</name>
<dbReference type="KEGG" id="pchi:PC41400_00300"/>
<keyword evidence="3 6" id="KW-0812">Transmembrane</keyword>
<feature type="transmembrane region" description="Helical" evidence="7">
    <location>
        <begin position="309"/>
        <end position="335"/>
    </location>
</feature>
<dbReference type="AlphaFoldDB" id="A0A410WPG8"/>
<feature type="transmembrane region" description="Helical" evidence="7">
    <location>
        <begin position="157"/>
        <end position="175"/>
    </location>
</feature>
<keyword evidence="5 7" id="KW-0472">Membrane</keyword>
<dbReference type="PRINTS" id="PR00176">
    <property type="entry name" value="NANEUSMPORT"/>
</dbReference>
<evidence type="ECO:0000256" key="6">
    <source>
        <dbReference type="RuleBase" id="RU003732"/>
    </source>
</evidence>
<keyword evidence="4 7" id="KW-1133">Transmembrane helix</keyword>
<dbReference type="Proteomes" id="UP001527202">
    <property type="component" value="Unassembled WGS sequence"/>
</dbReference>
<dbReference type="EMBL" id="CP026520">
    <property type="protein sequence ID" value="QAV16220.1"/>
    <property type="molecule type" value="Genomic_DNA"/>
</dbReference>
<dbReference type="OrthoDB" id="9762833at2"/>
<evidence type="ECO:0000256" key="7">
    <source>
        <dbReference type="SAM" id="Phobius"/>
    </source>
</evidence>
<dbReference type="RefSeq" id="WP_042231251.1">
    <property type="nucleotide sequence ID" value="NZ_CP026520.1"/>
</dbReference>
<reference evidence="8 11" key="2">
    <citation type="submission" date="2022-05" db="EMBL/GenBank/DDBJ databases">
        <title>Genome Sequencing of Bee-Associated Microbes.</title>
        <authorList>
            <person name="Dunlap C."/>
        </authorList>
    </citation>
    <scope>NUCLEOTIDE SEQUENCE [LARGE SCALE GENOMIC DNA]</scope>
    <source>
        <strain evidence="8 11">NRRL B-23120</strain>
    </source>
</reference>
<evidence type="ECO:0000313" key="8">
    <source>
        <dbReference type="EMBL" id="MCY9598679.1"/>
    </source>
</evidence>
<evidence type="ECO:0000313" key="11">
    <source>
        <dbReference type="Proteomes" id="UP001527202"/>
    </source>
</evidence>
<feature type="transmembrane region" description="Helical" evidence="7">
    <location>
        <begin position="100"/>
        <end position="121"/>
    </location>
</feature>
<evidence type="ECO:0000256" key="3">
    <source>
        <dbReference type="ARBA" id="ARBA00022692"/>
    </source>
</evidence>
<keyword evidence="2 6" id="KW-0813">Transport</keyword>
<dbReference type="Pfam" id="PF00209">
    <property type="entry name" value="SNF"/>
    <property type="match status" value="2"/>
</dbReference>
<accession>A0A410WPG8</accession>
<dbReference type="PROSITE" id="PS50267">
    <property type="entry name" value="NA_NEUROTRAN_SYMP_3"/>
    <property type="match status" value="1"/>
</dbReference>
<dbReference type="EMBL" id="JAMDMJ010000034">
    <property type="protein sequence ID" value="MCY9598679.1"/>
    <property type="molecule type" value="Genomic_DNA"/>
</dbReference>
<keyword evidence="6" id="KW-0769">Symport</keyword>
<protein>
    <recommendedName>
        <fullName evidence="6">Transporter</fullName>
    </recommendedName>
</protein>
<dbReference type="GO" id="GO:0016020">
    <property type="term" value="C:membrane"/>
    <property type="evidence" value="ECO:0007669"/>
    <property type="project" value="UniProtKB-SubCell"/>
</dbReference>